<dbReference type="AlphaFoldDB" id="A0A834YQH7"/>
<evidence type="ECO:0000313" key="4">
    <source>
        <dbReference type="Proteomes" id="UP000655225"/>
    </source>
</evidence>
<evidence type="ECO:0000313" key="3">
    <source>
        <dbReference type="EMBL" id="KAF8390172.1"/>
    </source>
</evidence>
<dbReference type="PANTHER" id="PTHR37206">
    <property type="entry name" value="TRANSMEMBRANE PROTEIN"/>
    <property type="match status" value="1"/>
</dbReference>
<keyword evidence="2" id="KW-1133">Transmembrane helix</keyword>
<dbReference type="OrthoDB" id="734536at2759"/>
<feature type="compositionally biased region" description="Acidic residues" evidence="1">
    <location>
        <begin position="82"/>
        <end position="91"/>
    </location>
</feature>
<dbReference type="EMBL" id="JABCRI010000018">
    <property type="protein sequence ID" value="KAF8390172.1"/>
    <property type="molecule type" value="Genomic_DNA"/>
</dbReference>
<dbReference type="Proteomes" id="UP000655225">
    <property type="component" value="Unassembled WGS sequence"/>
</dbReference>
<organism evidence="3 4">
    <name type="scientific">Tetracentron sinense</name>
    <name type="common">Spur-leaf</name>
    <dbReference type="NCBI Taxonomy" id="13715"/>
    <lineage>
        <taxon>Eukaryota</taxon>
        <taxon>Viridiplantae</taxon>
        <taxon>Streptophyta</taxon>
        <taxon>Embryophyta</taxon>
        <taxon>Tracheophyta</taxon>
        <taxon>Spermatophyta</taxon>
        <taxon>Magnoliopsida</taxon>
        <taxon>Trochodendrales</taxon>
        <taxon>Trochodendraceae</taxon>
        <taxon>Tetracentron</taxon>
    </lineage>
</organism>
<evidence type="ECO:0000256" key="1">
    <source>
        <dbReference type="SAM" id="MobiDB-lite"/>
    </source>
</evidence>
<protein>
    <recommendedName>
        <fullName evidence="5">Transmembrane protein</fullName>
    </recommendedName>
</protein>
<dbReference type="PANTHER" id="PTHR37206:SF4">
    <property type="entry name" value="TRANSMEMBRANE PROTEIN"/>
    <property type="match status" value="1"/>
</dbReference>
<sequence length="217" mass="24644">MPRIVYSYGLITHHEMEEDEISEGLKDWEEIQSSSSAQAQAEAQTHSRPWETVVRRNSLYDYSSVFPPSDHEGLPISSQDDLPQEEPEPESEPSSPSPSADSRLQVVGDIAKWFSFGFQVLCSKFIHISSSVRSYSASRGKVWISAPTTGVVAAAMLLSMFYMMLRQSRRRSRQEKNDRLILLIKEKDEKINQLLHQISQMNEVLSARCRVPVLRSG</sequence>
<name>A0A834YQH7_TETSI</name>
<feature type="transmembrane region" description="Helical" evidence="2">
    <location>
        <begin position="142"/>
        <end position="165"/>
    </location>
</feature>
<feature type="region of interest" description="Disordered" evidence="1">
    <location>
        <begin position="30"/>
        <end position="50"/>
    </location>
</feature>
<keyword evidence="2" id="KW-0812">Transmembrane</keyword>
<accession>A0A834YQH7</accession>
<feature type="region of interest" description="Disordered" evidence="1">
    <location>
        <begin position="70"/>
        <end position="102"/>
    </location>
</feature>
<evidence type="ECO:0000256" key="2">
    <source>
        <dbReference type="SAM" id="Phobius"/>
    </source>
</evidence>
<comment type="caution">
    <text evidence="3">The sequence shown here is derived from an EMBL/GenBank/DDBJ whole genome shotgun (WGS) entry which is preliminary data.</text>
</comment>
<keyword evidence="2" id="KW-0472">Membrane</keyword>
<keyword evidence="4" id="KW-1185">Reference proteome</keyword>
<feature type="compositionally biased region" description="Low complexity" evidence="1">
    <location>
        <begin position="32"/>
        <end position="44"/>
    </location>
</feature>
<proteinExistence type="predicted"/>
<reference evidence="3 4" key="1">
    <citation type="submission" date="2020-04" db="EMBL/GenBank/DDBJ databases">
        <title>Plant Genome Project.</title>
        <authorList>
            <person name="Zhang R.-G."/>
        </authorList>
    </citation>
    <scope>NUCLEOTIDE SEQUENCE [LARGE SCALE GENOMIC DNA]</scope>
    <source>
        <strain evidence="3">YNK0</strain>
        <tissue evidence="3">Leaf</tissue>
    </source>
</reference>
<evidence type="ECO:0008006" key="5">
    <source>
        <dbReference type="Google" id="ProtNLM"/>
    </source>
</evidence>
<gene>
    <name evidence="3" type="ORF">HHK36_024694</name>
</gene>
<dbReference type="OMA" id="FGWGVWS"/>